<keyword evidence="2" id="KW-1185">Reference proteome</keyword>
<accession>A0ACB5SLW1</accession>
<gene>
    <name evidence="1" type="primary">g8895</name>
    <name evidence="1" type="ORF">NpPPO83_00008895</name>
</gene>
<proteinExistence type="predicted"/>
<protein>
    <submittedName>
        <fullName evidence="1">HET-domain-containing protein</fullName>
    </submittedName>
</protein>
<evidence type="ECO:0000313" key="2">
    <source>
        <dbReference type="Proteomes" id="UP001165186"/>
    </source>
</evidence>
<organism evidence="1 2">
    <name type="scientific">Neofusicoccum parvum</name>
    <dbReference type="NCBI Taxonomy" id="310453"/>
    <lineage>
        <taxon>Eukaryota</taxon>
        <taxon>Fungi</taxon>
        <taxon>Dikarya</taxon>
        <taxon>Ascomycota</taxon>
        <taxon>Pezizomycotina</taxon>
        <taxon>Dothideomycetes</taxon>
        <taxon>Dothideomycetes incertae sedis</taxon>
        <taxon>Botryosphaeriales</taxon>
        <taxon>Botryosphaeriaceae</taxon>
        <taxon>Neofusicoccum</taxon>
    </lineage>
</organism>
<evidence type="ECO:0000313" key="1">
    <source>
        <dbReference type="EMBL" id="GME47965.1"/>
    </source>
</evidence>
<dbReference type="Proteomes" id="UP001165186">
    <property type="component" value="Unassembled WGS sequence"/>
</dbReference>
<dbReference type="EMBL" id="BSXG01000136">
    <property type="protein sequence ID" value="GME47965.1"/>
    <property type="molecule type" value="Genomic_DNA"/>
</dbReference>
<reference evidence="1" key="1">
    <citation type="submission" date="2024-09" db="EMBL/GenBank/DDBJ databases">
        <title>Draft Genome Sequences of Neofusicoccum parvum.</title>
        <authorList>
            <person name="Ashida A."/>
            <person name="Camagna M."/>
            <person name="Tanaka A."/>
            <person name="Takemoto D."/>
        </authorList>
    </citation>
    <scope>NUCLEOTIDE SEQUENCE</scope>
    <source>
        <strain evidence="1">PPO83</strain>
    </source>
</reference>
<sequence length="75" mass="8586">MNVMETAEGKFGFTRKETKPGDTIVILHGARIPYALRKTEDESKYQIVGNCYIEGIMDGEAVDWEEDEAEWFILV</sequence>
<name>A0ACB5SLW1_9PEZI</name>
<comment type="caution">
    <text evidence="1">The sequence shown here is derived from an EMBL/GenBank/DDBJ whole genome shotgun (WGS) entry which is preliminary data.</text>
</comment>